<proteinExistence type="predicted"/>
<dbReference type="InterPro" id="IPR029063">
    <property type="entry name" value="SAM-dependent_MTases_sf"/>
</dbReference>
<evidence type="ECO:0000259" key="1">
    <source>
        <dbReference type="Pfam" id="PF13649"/>
    </source>
</evidence>
<evidence type="ECO:0000313" key="2">
    <source>
        <dbReference type="EMBL" id="OQD45124.1"/>
    </source>
</evidence>
<dbReference type="RefSeq" id="WP_070067711.1">
    <property type="nucleotide sequence ID" value="NZ_MJUW02000103.1"/>
</dbReference>
<accession>A0A1V6LY94</accession>
<keyword evidence="3" id="KW-1185">Reference proteome</keyword>
<evidence type="ECO:0000313" key="3">
    <source>
        <dbReference type="Proteomes" id="UP000242219"/>
    </source>
</evidence>
<dbReference type="EMBL" id="MJUW02000103">
    <property type="protein sequence ID" value="OQD45124.1"/>
    <property type="molecule type" value="Genomic_DNA"/>
</dbReference>
<dbReference type="Gene3D" id="3.40.50.150">
    <property type="entry name" value="Vaccinia Virus protein VP39"/>
    <property type="match status" value="1"/>
</dbReference>
<dbReference type="InterPro" id="IPR041698">
    <property type="entry name" value="Methyltransf_25"/>
</dbReference>
<protein>
    <recommendedName>
        <fullName evidence="1">Methyltransferase domain-containing protein</fullName>
    </recommendedName>
</protein>
<dbReference type="Proteomes" id="UP000242219">
    <property type="component" value="Unassembled WGS sequence"/>
</dbReference>
<gene>
    <name evidence="2" type="ORF">BIY37_10130</name>
</gene>
<name>A0A1V6LY94_9BACT</name>
<dbReference type="CDD" id="cd02440">
    <property type="entry name" value="AdoMet_MTases"/>
    <property type="match status" value="1"/>
</dbReference>
<dbReference type="Pfam" id="PF13649">
    <property type="entry name" value="Methyltransf_25"/>
    <property type="match status" value="1"/>
</dbReference>
<organism evidence="2 3">
    <name type="scientific">Candidatus Brocadia sapporoensis</name>
    <dbReference type="NCBI Taxonomy" id="392547"/>
    <lineage>
        <taxon>Bacteria</taxon>
        <taxon>Pseudomonadati</taxon>
        <taxon>Planctomycetota</taxon>
        <taxon>Candidatus Brocadiia</taxon>
        <taxon>Candidatus Brocadiales</taxon>
        <taxon>Candidatus Brocadiaceae</taxon>
        <taxon>Candidatus Brocadia</taxon>
    </lineage>
</organism>
<sequence length="206" mass="23121">MIDDPRRRWQLIYQTKVPSDLSWYQPIPQQSMEFVRSTCLPPDSPILDVGGGTSTFVDHLLAAGFTDITVLDLVPAALVEAEVRLGAAACRVHWIAEDITAWRPVRRYRLWHDRAVFHFLVDPALRARYVDVLRAALAAHGHVVMATFGPNGPTHCSGLDVKRYSAHELSAVLGPSFLLVRSQIVEHITPAGRTQEFLYGWWQAQA</sequence>
<comment type="caution">
    <text evidence="2">The sequence shown here is derived from an EMBL/GenBank/DDBJ whole genome shotgun (WGS) entry which is preliminary data.</text>
</comment>
<dbReference type="SUPFAM" id="SSF53335">
    <property type="entry name" value="S-adenosyl-L-methionine-dependent methyltransferases"/>
    <property type="match status" value="1"/>
</dbReference>
<dbReference type="AlphaFoldDB" id="A0A1V6LY94"/>
<reference evidence="2 3" key="1">
    <citation type="journal article" date="2016" name="Genome Announc.">
        <title>Draft Genome Sequence of the Anaerobic Ammonium-Oxidizing Bacterium 'Candidatus Brocadia sp. 40'.</title>
        <authorList>
            <person name="Ali M."/>
            <person name="Haroon M.F."/>
            <person name="Narita Y."/>
            <person name="Zhang L."/>
            <person name="Rangel Shaw D."/>
            <person name="Okabe S."/>
            <person name="Saikaly P.E."/>
        </authorList>
    </citation>
    <scope>NUCLEOTIDE SEQUENCE [LARGE SCALE GENOMIC DNA]</scope>
    <source>
        <strain evidence="2 3">40</strain>
    </source>
</reference>
<feature type="domain" description="Methyltransferase" evidence="1">
    <location>
        <begin position="46"/>
        <end position="135"/>
    </location>
</feature>